<gene>
    <name evidence="9" type="ORF">COB20_01250</name>
</gene>
<name>A0A2A4XHF9_9GAMM</name>
<keyword evidence="2 5" id="KW-0479">Metal-binding</keyword>
<evidence type="ECO:0000313" key="9">
    <source>
        <dbReference type="EMBL" id="PCI81914.1"/>
    </source>
</evidence>
<evidence type="ECO:0000256" key="3">
    <source>
        <dbReference type="ARBA" id="ARBA00023002"/>
    </source>
</evidence>
<evidence type="ECO:0000259" key="7">
    <source>
        <dbReference type="Pfam" id="PF00081"/>
    </source>
</evidence>
<comment type="caution">
    <text evidence="9">The sequence shown here is derived from an EMBL/GenBank/DDBJ whole genome shotgun (WGS) entry which is preliminary data.</text>
</comment>
<evidence type="ECO:0000256" key="6">
    <source>
        <dbReference type="RuleBase" id="RU000414"/>
    </source>
</evidence>
<evidence type="ECO:0000313" key="10">
    <source>
        <dbReference type="Proteomes" id="UP000218767"/>
    </source>
</evidence>
<dbReference type="Proteomes" id="UP000218767">
    <property type="component" value="Unassembled WGS sequence"/>
</dbReference>
<sequence>MNLELPELPFAKEALEPHMSANTLGIHHGKHHNAYVVKGNKLLADANISADSLEALVKETAKAGGALFNNVGQHYNHSFFWNSLSASGGGAPGGDIAAKIDEAFGSYDDFKSEFIAGGVGQFGSGWVWLVSDDGKLKIEKSANAETPLTAGMTPILVCDVWEHAYYLDFQNRRPDFLGSFLDNLVNWNFANKNLANA</sequence>
<organism evidence="9 10">
    <name type="scientific">SAR86 cluster bacterium</name>
    <dbReference type="NCBI Taxonomy" id="2030880"/>
    <lineage>
        <taxon>Bacteria</taxon>
        <taxon>Pseudomonadati</taxon>
        <taxon>Pseudomonadota</taxon>
        <taxon>Gammaproteobacteria</taxon>
        <taxon>SAR86 cluster</taxon>
    </lineage>
</organism>
<dbReference type="Pfam" id="PF00081">
    <property type="entry name" value="Sod_Fe_N"/>
    <property type="match status" value="1"/>
</dbReference>
<reference evidence="10" key="1">
    <citation type="submission" date="2017-08" db="EMBL/GenBank/DDBJ databases">
        <title>A dynamic microbial community with high functional redundancy inhabits the cold, oxic subseafloor aquifer.</title>
        <authorList>
            <person name="Tully B.J."/>
            <person name="Wheat C.G."/>
            <person name="Glazer B.T."/>
            <person name="Huber J.A."/>
        </authorList>
    </citation>
    <scope>NUCLEOTIDE SEQUENCE [LARGE SCALE GENOMIC DNA]</scope>
</reference>
<dbReference type="Gene3D" id="1.10.287.990">
    <property type="entry name" value="Fe,Mn superoxide dismutase (SOD) domain"/>
    <property type="match status" value="1"/>
</dbReference>
<dbReference type="PANTHER" id="PTHR42769">
    <property type="entry name" value="SUPEROXIDE DISMUTASE"/>
    <property type="match status" value="1"/>
</dbReference>
<dbReference type="PROSITE" id="PS00088">
    <property type="entry name" value="SOD_MN"/>
    <property type="match status" value="1"/>
</dbReference>
<comment type="function">
    <text evidence="6">Destroys radicals which are normally produced within the cells and which are toxic to biological systems.</text>
</comment>
<protein>
    <recommendedName>
        <fullName evidence="6">Superoxide dismutase</fullName>
        <ecNumber evidence="6">1.15.1.1</ecNumber>
    </recommendedName>
</protein>
<dbReference type="PANTHER" id="PTHR42769:SF3">
    <property type="entry name" value="SUPEROXIDE DISMUTASE [FE] 2, CHLOROPLASTIC"/>
    <property type="match status" value="1"/>
</dbReference>
<feature type="binding site" evidence="5">
    <location>
        <position position="77"/>
    </location>
    <ligand>
        <name>Mn(2+)</name>
        <dbReference type="ChEBI" id="CHEBI:29035"/>
    </ligand>
</feature>
<dbReference type="InterPro" id="IPR001189">
    <property type="entry name" value="Mn/Fe_SOD"/>
</dbReference>
<comment type="similarity">
    <text evidence="1 6">Belongs to the iron/manganese superoxide dismutase family.</text>
</comment>
<dbReference type="EMBL" id="NVUL01000003">
    <property type="protein sequence ID" value="PCI81914.1"/>
    <property type="molecule type" value="Genomic_DNA"/>
</dbReference>
<evidence type="ECO:0000256" key="2">
    <source>
        <dbReference type="ARBA" id="ARBA00022723"/>
    </source>
</evidence>
<dbReference type="InterPro" id="IPR019832">
    <property type="entry name" value="Mn/Fe_SOD_C"/>
</dbReference>
<feature type="domain" description="Manganese/iron superoxide dismutase N-terminal" evidence="7">
    <location>
        <begin position="4"/>
        <end position="85"/>
    </location>
</feature>
<feature type="binding site" evidence="5">
    <location>
        <position position="159"/>
    </location>
    <ligand>
        <name>Mn(2+)</name>
        <dbReference type="ChEBI" id="CHEBI:29035"/>
    </ligand>
</feature>
<dbReference type="SUPFAM" id="SSF54719">
    <property type="entry name" value="Fe,Mn superoxide dismutase (SOD), C-terminal domain"/>
    <property type="match status" value="1"/>
</dbReference>
<evidence type="ECO:0000256" key="1">
    <source>
        <dbReference type="ARBA" id="ARBA00008714"/>
    </source>
</evidence>
<keyword evidence="3 6" id="KW-0560">Oxidoreductase</keyword>
<proteinExistence type="inferred from homology"/>
<dbReference type="PRINTS" id="PR01703">
    <property type="entry name" value="MNSODISMTASE"/>
</dbReference>
<dbReference type="Pfam" id="PF02777">
    <property type="entry name" value="Sod_Fe_C"/>
    <property type="match status" value="1"/>
</dbReference>
<comment type="catalytic activity">
    <reaction evidence="4 6">
        <text>2 superoxide + 2 H(+) = H2O2 + O2</text>
        <dbReference type="Rhea" id="RHEA:20696"/>
        <dbReference type="ChEBI" id="CHEBI:15378"/>
        <dbReference type="ChEBI" id="CHEBI:15379"/>
        <dbReference type="ChEBI" id="CHEBI:16240"/>
        <dbReference type="ChEBI" id="CHEBI:18421"/>
        <dbReference type="EC" id="1.15.1.1"/>
    </reaction>
</comment>
<dbReference type="AlphaFoldDB" id="A0A2A4XHF9"/>
<dbReference type="GO" id="GO:0046872">
    <property type="term" value="F:metal ion binding"/>
    <property type="evidence" value="ECO:0007669"/>
    <property type="project" value="UniProtKB-KW"/>
</dbReference>
<dbReference type="InterPro" id="IPR019833">
    <property type="entry name" value="Mn/Fe_SOD_BS"/>
</dbReference>
<feature type="domain" description="Manganese/iron superoxide dismutase C-terminal" evidence="8">
    <location>
        <begin position="93"/>
        <end position="193"/>
    </location>
</feature>
<accession>A0A2A4XHF9</accession>
<dbReference type="EC" id="1.15.1.1" evidence="6"/>
<dbReference type="PIRSF" id="PIRSF000349">
    <property type="entry name" value="SODismutase"/>
    <property type="match status" value="1"/>
</dbReference>
<dbReference type="InterPro" id="IPR019831">
    <property type="entry name" value="Mn/Fe_SOD_N"/>
</dbReference>
<dbReference type="InterPro" id="IPR036314">
    <property type="entry name" value="SOD_C_sf"/>
</dbReference>
<dbReference type="SUPFAM" id="SSF46609">
    <property type="entry name" value="Fe,Mn superoxide dismutase (SOD), N-terminal domain"/>
    <property type="match status" value="1"/>
</dbReference>
<dbReference type="GO" id="GO:0004784">
    <property type="term" value="F:superoxide dismutase activity"/>
    <property type="evidence" value="ECO:0007669"/>
    <property type="project" value="UniProtKB-EC"/>
</dbReference>
<evidence type="ECO:0000256" key="4">
    <source>
        <dbReference type="ARBA" id="ARBA00049204"/>
    </source>
</evidence>
<evidence type="ECO:0000256" key="5">
    <source>
        <dbReference type="PIRSR" id="PIRSR000349-1"/>
    </source>
</evidence>
<evidence type="ECO:0000259" key="8">
    <source>
        <dbReference type="Pfam" id="PF02777"/>
    </source>
</evidence>
<dbReference type="InterPro" id="IPR036324">
    <property type="entry name" value="Mn/Fe_SOD_N_sf"/>
</dbReference>
<feature type="binding site" evidence="5">
    <location>
        <position position="27"/>
    </location>
    <ligand>
        <name>Mn(2+)</name>
        <dbReference type="ChEBI" id="CHEBI:29035"/>
    </ligand>
</feature>
<feature type="binding site" evidence="5">
    <location>
        <position position="163"/>
    </location>
    <ligand>
        <name>Mn(2+)</name>
        <dbReference type="ChEBI" id="CHEBI:29035"/>
    </ligand>
</feature>
<dbReference type="Gene3D" id="3.55.40.20">
    <property type="entry name" value="Iron/manganese superoxide dismutase, C-terminal domain"/>
    <property type="match status" value="1"/>
</dbReference>